<name>A0A328CBJ5_9DELT</name>
<keyword evidence="4" id="KW-0963">Cytoplasm</keyword>
<dbReference type="InterPro" id="IPR003008">
    <property type="entry name" value="Tubulin_FtsZ_GTPase"/>
</dbReference>
<evidence type="ECO:0000256" key="3">
    <source>
        <dbReference type="ARBA" id="ARBA00023134"/>
    </source>
</evidence>
<feature type="binding site" evidence="4">
    <location>
        <position position="188"/>
    </location>
    <ligand>
        <name>GTP</name>
        <dbReference type="ChEBI" id="CHEBI:37565"/>
    </ligand>
</feature>
<dbReference type="InterPro" id="IPR045061">
    <property type="entry name" value="FtsZ/CetZ"/>
</dbReference>
<feature type="compositionally biased region" description="Basic and acidic residues" evidence="7">
    <location>
        <begin position="329"/>
        <end position="338"/>
    </location>
</feature>
<dbReference type="CDD" id="cd02201">
    <property type="entry name" value="FtsZ_type1"/>
    <property type="match status" value="1"/>
</dbReference>
<feature type="binding site" evidence="4">
    <location>
        <position position="144"/>
    </location>
    <ligand>
        <name>GTP</name>
        <dbReference type="ChEBI" id="CHEBI:37565"/>
    </ligand>
</feature>
<dbReference type="InterPro" id="IPR037103">
    <property type="entry name" value="Tubulin/FtsZ-like_C"/>
</dbReference>
<dbReference type="InterPro" id="IPR008280">
    <property type="entry name" value="Tub_FtsZ_C"/>
</dbReference>
<keyword evidence="2 4" id="KW-0547">Nucleotide-binding</keyword>
<feature type="binding site" evidence="4">
    <location>
        <begin position="109"/>
        <end position="111"/>
    </location>
    <ligand>
        <name>GTP</name>
        <dbReference type="ChEBI" id="CHEBI:37565"/>
    </ligand>
</feature>
<dbReference type="GO" id="GO:0005525">
    <property type="term" value="F:GTP binding"/>
    <property type="evidence" value="ECO:0007669"/>
    <property type="project" value="UniProtKB-UniRule"/>
</dbReference>
<dbReference type="GO" id="GO:0005737">
    <property type="term" value="C:cytoplasm"/>
    <property type="evidence" value="ECO:0007669"/>
    <property type="project" value="UniProtKB-SubCell"/>
</dbReference>
<dbReference type="FunFam" id="3.40.50.1440:FF:000001">
    <property type="entry name" value="Cell division protein FtsZ"/>
    <property type="match status" value="1"/>
</dbReference>
<evidence type="ECO:0000256" key="2">
    <source>
        <dbReference type="ARBA" id="ARBA00022741"/>
    </source>
</evidence>
<evidence type="ECO:0000259" key="9">
    <source>
        <dbReference type="SMART" id="SM00865"/>
    </source>
</evidence>
<dbReference type="InterPro" id="IPR024757">
    <property type="entry name" value="FtsZ_C"/>
</dbReference>
<dbReference type="Pfam" id="PF12327">
    <property type="entry name" value="FtsZ_C"/>
    <property type="match status" value="1"/>
</dbReference>
<evidence type="ECO:0000259" key="8">
    <source>
        <dbReference type="SMART" id="SM00864"/>
    </source>
</evidence>
<dbReference type="GO" id="GO:0043093">
    <property type="term" value="P:FtsZ-dependent cytokinesis"/>
    <property type="evidence" value="ECO:0007669"/>
    <property type="project" value="UniProtKB-UniRule"/>
</dbReference>
<dbReference type="SMART" id="SM00865">
    <property type="entry name" value="Tubulin_C"/>
    <property type="match status" value="1"/>
</dbReference>
<comment type="function">
    <text evidence="4 6">Essential cell division protein that forms a contractile ring structure (Z ring) at the future cell division site. The regulation of the ring assembly controls the timing and the location of cell division. One of the functions of the FtsZ ring is to recruit other cell division proteins to the septum to produce a new cell wall between the dividing cells. Binds GTP and shows GTPase activity.</text>
</comment>
<dbReference type="HAMAP" id="MF_00909">
    <property type="entry name" value="FtsZ"/>
    <property type="match status" value="1"/>
</dbReference>
<feature type="binding site" evidence="4">
    <location>
        <position position="140"/>
    </location>
    <ligand>
        <name>GTP</name>
        <dbReference type="ChEBI" id="CHEBI:37565"/>
    </ligand>
</feature>
<keyword evidence="4 6" id="KW-0717">Septation</keyword>
<dbReference type="PANTHER" id="PTHR30314:SF3">
    <property type="entry name" value="MITOCHONDRIAL DIVISION PROTEIN FSZA"/>
    <property type="match status" value="1"/>
</dbReference>
<keyword evidence="11" id="KW-1185">Reference proteome</keyword>
<evidence type="ECO:0000313" key="11">
    <source>
        <dbReference type="Proteomes" id="UP000249169"/>
    </source>
</evidence>
<reference evidence="10 11" key="1">
    <citation type="submission" date="2018-05" db="EMBL/GenBank/DDBJ databases">
        <title>Lujinxingia marina gen. nov. sp. nov., a new facultative anaerobic member of the class Deltaproteobacteria, and proposal of Lujinxingaceae fam. nov.</title>
        <authorList>
            <person name="Li C.-M."/>
        </authorList>
    </citation>
    <scope>NUCLEOTIDE SEQUENCE [LARGE SCALE GENOMIC DNA]</scope>
    <source>
        <strain evidence="10 11">B210</strain>
    </source>
</reference>
<protein>
    <recommendedName>
        <fullName evidence="4 5">Cell division protein FtsZ</fullName>
    </recommendedName>
</protein>
<comment type="subunit">
    <text evidence="4">Homodimer. Polymerizes to form a dynamic ring structure in a strictly GTP-dependent manner. Interacts directly with several other division proteins.</text>
</comment>
<dbReference type="SMART" id="SM00864">
    <property type="entry name" value="Tubulin"/>
    <property type="match status" value="1"/>
</dbReference>
<evidence type="ECO:0000256" key="5">
    <source>
        <dbReference type="NCBIfam" id="TIGR00065"/>
    </source>
</evidence>
<dbReference type="InterPro" id="IPR000158">
    <property type="entry name" value="Cell_div_FtsZ"/>
</dbReference>
<dbReference type="SUPFAM" id="SSF52490">
    <property type="entry name" value="Tubulin nucleotide-binding domain-like"/>
    <property type="match status" value="1"/>
</dbReference>
<dbReference type="GO" id="GO:0000917">
    <property type="term" value="P:division septum assembly"/>
    <property type="evidence" value="ECO:0007669"/>
    <property type="project" value="UniProtKB-KW"/>
</dbReference>
<dbReference type="PANTHER" id="PTHR30314">
    <property type="entry name" value="CELL DIVISION PROTEIN FTSZ-RELATED"/>
    <property type="match status" value="1"/>
</dbReference>
<dbReference type="Proteomes" id="UP000249169">
    <property type="component" value="Unassembled WGS sequence"/>
</dbReference>
<dbReference type="AlphaFoldDB" id="A0A328CBJ5"/>
<comment type="subcellular location">
    <subcellularLocation>
        <location evidence="4">Cytoplasm</location>
    </subcellularLocation>
    <text evidence="4">Assembles at midcell at the inner surface of the cytoplasmic membrane.</text>
</comment>
<dbReference type="InterPro" id="IPR036525">
    <property type="entry name" value="Tubulin/FtsZ_GTPase_sf"/>
</dbReference>
<evidence type="ECO:0000256" key="6">
    <source>
        <dbReference type="RuleBase" id="RU000631"/>
    </source>
</evidence>
<organism evidence="10 11">
    <name type="scientific">Lujinxingia litoralis</name>
    <dbReference type="NCBI Taxonomy" id="2211119"/>
    <lineage>
        <taxon>Bacteria</taxon>
        <taxon>Deltaproteobacteria</taxon>
        <taxon>Bradymonadales</taxon>
        <taxon>Lujinxingiaceae</taxon>
        <taxon>Lujinxingia</taxon>
    </lineage>
</organism>
<dbReference type="Gene3D" id="3.40.50.1440">
    <property type="entry name" value="Tubulin/FtsZ, GTPase domain"/>
    <property type="match status" value="1"/>
</dbReference>
<dbReference type="Pfam" id="PF00091">
    <property type="entry name" value="Tubulin"/>
    <property type="match status" value="1"/>
</dbReference>
<sequence>MLEFDDADVSSAANIKVIGVGGGGGNAINTMITEGISNVEFIAANTDLQALETNLASVKIQLGGALTKGLGAGADPDVGRNSALEDQTRIAEVLKGADMVFVTAGMGGGTGTGAAPIIASIARELGALTVGVVTKPFQFEGRRRRRSADEGIRNLSSAVDTLITIPNQRLLAIAGEQTTILEAFKKADEVLLYAVQGISDLITVRGLVNVDFADVRTIMTGKGLALMGTGRASGPTRALEAAEMAISSPLLEDVSIEGATGILVNITGGVDMTLNEINDAMSLIEGASHEEANIIFGNVIEEDMRDELMVTVIATGFDKPRAQSSDYSEMSRRRETVSRHSQPAAAAAPVRQAEPSRQPVEEPQVVESVPAHRGAPAQQSAARFDRVPTDTVTERRASFLRSNTGSHSVPGGLSAMEEEEIDTPTFLRNSRRRNDS</sequence>
<keyword evidence="4 6" id="KW-0131">Cell cycle</keyword>
<dbReference type="SUPFAM" id="SSF55307">
    <property type="entry name" value="Tubulin C-terminal domain-like"/>
    <property type="match status" value="1"/>
</dbReference>
<dbReference type="InterPro" id="IPR020805">
    <property type="entry name" value="Cell_div_FtsZ_CS"/>
</dbReference>
<comment type="similarity">
    <text evidence="1 4 6">Belongs to the FtsZ family.</text>
</comment>
<dbReference type="Gene3D" id="3.30.1330.20">
    <property type="entry name" value="Tubulin/FtsZ, C-terminal domain"/>
    <property type="match status" value="1"/>
</dbReference>
<evidence type="ECO:0000256" key="1">
    <source>
        <dbReference type="ARBA" id="ARBA00009690"/>
    </source>
</evidence>
<dbReference type="NCBIfam" id="TIGR00065">
    <property type="entry name" value="ftsZ"/>
    <property type="match status" value="1"/>
</dbReference>
<dbReference type="InterPro" id="IPR018316">
    <property type="entry name" value="Tubulin/FtsZ_2-layer-sand-dom"/>
</dbReference>
<gene>
    <name evidence="4" type="primary">ftsZ</name>
    <name evidence="10" type="ORF">DL240_04820</name>
</gene>
<dbReference type="GO" id="GO:0003924">
    <property type="term" value="F:GTPase activity"/>
    <property type="evidence" value="ECO:0007669"/>
    <property type="project" value="UniProtKB-UniRule"/>
</dbReference>
<dbReference type="PROSITE" id="PS01134">
    <property type="entry name" value="FTSZ_1"/>
    <property type="match status" value="1"/>
</dbReference>
<dbReference type="EMBL" id="QHKO01000002">
    <property type="protein sequence ID" value="RAL23487.1"/>
    <property type="molecule type" value="Genomic_DNA"/>
</dbReference>
<evidence type="ECO:0000313" key="10">
    <source>
        <dbReference type="EMBL" id="RAL23487.1"/>
    </source>
</evidence>
<dbReference type="GO" id="GO:0051258">
    <property type="term" value="P:protein polymerization"/>
    <property type="evidence" value="ECO:0007669"/>
    <property type="project" value="UniProtKB-UniRule"/>
</dbReference>
<keyword evidence="4 6" id="KW-0132">Cell division</keyword>
<dbReference type="PRINTS" id="PR00423">
    <property type="entry name" value="CELLDVISFTSZ"/>
</dbReference>
<proteinExistence type="inferred from homology"/>
<dbReference type="RefSeq" id="WP_111728745.1">
    <property type="nucleotide sequence ID" value="NZ_QHKO01000002.1"/>
</dbReference>
<dbReference type="GO" id="GO:0032153">
    <property type="term" value="C:cell division site"/>
    <property type="evidence" value="ECO:0007669"/>
    <property type="project" value="UniProtKB-UniRule"/>
</dbReference>
<evidence type="ECO:0000256" key="4">
    <source>
        <dbReference type="HAMAP-Rule" id="MF_00909"/>
    </source>
</evidence>
<dbReference type="PROSITE" id="PS01135">
    <property type="entry name" value="FTSZ_2"/>
    <property type="match status" value="1"/>
</dbReference>
<feature type="domain" description="Tubulin/FtsZ GTPase" evidence="8">
    <location>
        <begin position="14"/>
        <end position="206"/>
    </location>
</feature>
<feature type="domain" description="Tubulin/FtsZ 2-layer sandwich" evidence="9">
    <location>
        <begin position="208"/>
        <end position="326"/>
    </location>
</feature>
<evidence type="ECO:0000256" key="7">
    <source>
        <dbReference type="SAM" id="MobiDB-lite"/>
    </source>
</evidence>
<feature type="compositionally biased region" description="Basic and acidic residues" evidence="7">
    <location>
        <begin position="383"/>
        <end position="397"/>
    </location>
</feature>
<feature type="binding site" evidence="4">
    <location>
        <begin position="22"/>
        <end position="26"/>
    </location>
    <ligand>
        <name>GTP</name>
        <dbReference type="ChEBI" id="CHEBI:37565"/>
    </ligand>
</feature>
<dbReference type="OrthoDB" id="9813375at2"/>
<keyword evidence="3 4" id="KW-0342">GTP-binding</keyword>
<feature type="region of interest" description="Disordered" evidence="7">
    <location>
        <begin position="321"/>
        <end position="436"/>
    </location>
</feature>
<comment type="caution">
    <text evidence="10">The sequence shown here is derived from an EMBL/GenBank/DDBJ whole genome shotgun (WGS) entry which is preliminary data.</text>
</comment>
<feature type="compositionally biased region" description="Low complexity" evidence="7">
    <location>
        <begin position="339"/>
        <end position="369"/>
    </location>
</feature>
<accession>A0A328CBJ5</accession>